<organism evidence="1 2">
    <name type="scientific">Afipia massiliensis</name>
    <dbReference type="NCBI Taxonomy" id="211460"/>
    <lineage>
        <taxon>Bacteria</taxon>
        <taxon>Pseudomonadati</taxon>
        <taxon>Pseudomonadota</taxon>
        <taxon>Alphaproteobacteria</taxon>
        <taxon>Hyphomicrobiales</taxon>
        <taxon>Nitrobacteraceae</taxon>
        <taxon>Afipia</taxon>
    </lineage>
</organism>
<comment type="caution">
    <text evidence="1">The sequence shown here is derived from an EMBL/GenBank/DDBJ whole genome shotgun (WGS) entry which is preliminary data.</text>
</comment>
<accession>A0A840N5Z9</accession>
<dbReference type="EMBL" id="JACHIJ010000005">
    <property type="protein sequence ID" value="MBB5053997.1"/>
    <property type="molecule type" value="Genomic_DNA"/>
</dbReference>
<evidence type="ECO:0000313" key="2">
    <source>
        <dbReference type="Proteomes" id="UP000521227"/>
    </source>
</evidence>
<sequence>MKEVGLIAFMDQDDTGWKLLKQCSIQQTLQIL</sequence>
<gene>
    <name evidence="1" type="ORF">HNQ36_003997</name>
</gene>
<dbReference type="AlphaFoldDB" id="A0A840N5Z9"/>
<evidence type="ECO:0000313" key="1">
    <source>
        <dbReference type="EMBL" id="MBB5053997.1"/>
    </source>
</evidence>
<protein>
    <submittedName>
        <fullName evidence="1">Uncharacterized protein</fullName>
    </submittedName>
</protein>
<dbReference type="Proteomes" id="UP000521227">
    <property type="component" value="Unassembled WGS sequence"/>
</dbReference>
<reference evidence="1 2" key="1">
    <citation type="submission" date="2020-08" db="EMBL/GenBank/DDBJ databases">
        <title>Genomic Encyclopedia of Type Strains, Phase IV (KMG-IV): sequencing the most valuable type-strain genomes for metagenomic binning, comparative biology and taxonomic classification.</title>
        <authorList>
            <person name="Goeker M."/>
        </authorList>
    </citation>
    <scope>NUCLEOTIDE SEQUENCE [LARGE SCALE GENOMIC DNA]</scope>
    <source>
        <strain evidence="1 2">DSM 17498</strain>
    </source>
</reference>
<name>A0A840N5Z9_9BRAD</name>
<proteinExistence type="predicted"/>